<dbReference type="Proteomes" id="UP000276133">
    <property type="component" value="Unassembled WGS sequence"/>
</dbReference>
<proteinExistence type="predicted"/>
<reference evidence="2 3" key="1">
    <citation type="journal article" date="2018" name="Sci. Rep.">
        <title>Genomic signatures of local adaptation to the degree of environmental predictability in rotifers.</title>
        <authorList>
            <person name="Franch-Gras L."/>
            <person name="Hahn C."/>
            <person name="Garcia-Roger E.M."/>
            <person name="Carmona M.J."/>
            <person name="Serra M."/>
            <person name="Gomez A."/>
        </authorList>
    </citation>
    <scope>NUCLEOTIDE SEQUENCE [LARGE SCALE GENOMIC DNA]</scope>
    <source>
        <strain evidence="2">HYR1</strain>
    </source>
</reference>
<organism evidence="2 3">
    <name type="scientific">Brachionus plicatilis</name>
    <name type="common">Marine rotifer</name>
    <name type="synonym">Brachionus muelleri</name>
    <dbReference type="NCBI Taxonomy" id="10195"/>
    <lineage>
        <taxon>Eukaryota</taxon>
        <taxon>Metazoa</taxon>
        <taxon>Spiralia</taxon>
        <taxon>Gnathifera</taxon>
        <taxon>Rotifera</taxon>
        <taxon>Eurotatoria</taxon>
        <taxon>Monogononta</taxon>
        <taxon>Pseudotrocha</taxon>
        <taxon>Ploima</taxon>
        <taxon>Brachionidae</taxon>
        <taxon>Brachionus</taxon>
    </lineage>
</organism>
<name>A0A3M7PLB1_BRAPC</name>
<dbReference type="AlphaFoldDB" id="A0A3M7PLB1"/>
<evidence type="ECO:0000313" key="2">
    <source>
        <dbReference type="EMBL" id="RMZ99510.1"/>
    </source>
</evidence>
<dbReference type="EMBL" id="REGN01010202">
    <property type="protein sequence ID" value="RMZ99510.1"/>
    <property type="molecule type" value="Genomic_DNA"/>
</dbReference>
<sequence>MACILLQNADRVGSTKKRPSRPSRLPTPLNITGNLIEKILQHSATYFVAPLLTDQIIEKLLREIPNEILTKLKENRILQRTE</sequence>
<gene>
    <name evidence="2" type="ORF">BpHYR1_031368</name>
</gene>
<protein>
    <submittedName>
        <fullName evidence="2">Uncharacterized protein</fullName>
    </submittedName>
</protein>
<feature type="region of interest" description="Disordered" evidence="1">
    <location>
        <begin position="7"/>
        <end position="26"/>
    </location>
</feature>
<evidence type="ECO:0000256" key="1">
    <source>
        <dbReference type="SAM" id="MobiDB-lite"/>
    </source>
</evidence>
<comment type="caution">
    <text evidence="2">The sequence shown here is derived from an EMBL/GenBank/DDBJ whole genome shotgun (WGS) entry which is preliminary data.</text>
</comment>
<keyword evidence="3" id="KW-1185">Reference proteome</keyword>
<evidence type="ECO:0000313" key="3">
    <source>
        <dbReference type="Proteomes" id="UP000276133"/>
    </source>
</evidence>
<accession>A0A3M7PLB1</accession>